<gene>
    <name evidence="1" type="ORF">ENS56_04615</name>
</gene>
<dbReference type="AlphaFoldDB" id="A0A832G7F3"/>
<dbReference type="InterPro" id="IPR036583">
    <property type="entry name" value="23S_rRNA_IVS_sf"/>
</dbReference>
<protein>
    <submittedName>
        <fullName evidence="1">Four helix bundle protein</fullName>
    </submittedName>
</protein>
<dbReference type="NCBIfam" id="TIGR02436">
    <property type="entry name" value="four helix bundle protein"/>
    <property type="match status" value="1"/>
</dbReference>
<accession>A0A832G7F3</accession>
<dbReference type="CDD" id="cd16377">
    <property type="entry name" value="23S_rRNA_IVP_like"/>
    <property type="match status" value="1"/>
</dbReference>
<sequence>MNNLKYEDLEVYQLAEKLSDRIWQIVVGWNYTSQKTYGLQIIDSSASIGSNIAEGYGRGSNPDRARFAKISRGSLYETIHWLNKTHRLKILSDDEFKELSEICDKLNPKLSAYINYLNKK</sequence>
<proteinExistence type="predicted"/>
<reference evidence="1" key="1">
    <citation type="journal article" date="2020" name="mSystems">
        <title>Genome- and Community-Level Interaction Insights into Carbon Utilization and Element Cycling Functions of Hydrothermarchaeota in Hydrothermal Sediment.</title>
        <authorList>
            <person name="Zhou Z."/>
            <person name="Liu Y."/>
            <person name="Xu W."/>
            <person name="Pan J."/>
            <person name="Luo Z.H."/>
            <person name="Li M."/>
        </authorList>
    </citation>
    <scope>NUCLEOTIDE SEQUENCE [LARGE SCALE GENOMIC DNA]</scope>
    <source>
        <strain evidence="1">SpSt-500</strain>
    </source>
</reference>
<dbReference type="EMBL" id="DSVI01000005">
    <property type="protein sequence ID" value="HGT47292.1"/>
    <property type="molecule type" value="Genomic_DNA"/>
</dbReference>
<dbReference type="PANTHER" id="PTHR38471">
    <property type="entry name" value="FOUR HELIX BUNDLE PROTEIN"/>
    <property type="match status" value="1"/>
</dbReference>
<dbReference type="Pfam" id="PF05635">
    <property type="entry name" value="23S_rRNA_IVP"/>
    <property type="match status" value="1"/>
</dbReference>
<name>A0A832G7F3_9BACT</name>
<evidence type="ECO:0000313" key="1">
    <source>
        <dbReference type="EMBL" id="HGT47292.1"/>
    </source>
</evidence>
<dbReference type="PANTHER" id="PTHR38471:SF2">
    <property type="entry name" value="FOUR HELIX BUNDLE PROTEIN"/>
    <property type="match status" value="1"/>
</dbReference>
<dbReference type="InterPro" id="IPR012657">
    <property type="entry name" value="23S_rRNA-intervening_sequence"/>
</dbReference>
<comment type="caution">
    <text evidence="1">The sequence shown here is derived from an EMBL/GenBank/DDBJ whole genome shotgun (WGS) entry which is preliminary data.</text>
</comment>
<organism evidence="1">
    <name type="scientific">Ignavibacterium album</name>
    <dbReference type="NCBI Taxonomy" id="591197"/>
    <lineage>
        <taxon>Bacteria</taxon>
        <taxon>Pseudomonadati</taxon>
        <taxon>Ignavibacteriota</taxon>
        <taxon>Ignavibacteria</taxon>
        <taxon>Ignavibacteriales</taxon>
        <taxon>Ignavibacteriaceae</taxon>
        <taxon>Ignavibacterium</taxon>
    </lineage>
</organism>
<dbReference type="SUPFAM" id="SSF158446">
    <property type="entry name" value="IVS-encoded protein-like"/>
    <property type="match status" value="1"/>
</dbReference>
<dbReference type="Gene3D" id="1.20.1440.60">
    <property type="entry name" value="23S rRNA-intervening sequence"/>
    <property type="match status" value="1"/>
</dbReference>